<evidence type="ECO:0000313" key="2">
    <source>
        <dbReference type="Proteomes" id="UP000199656"/>
    </source>
</evidence>
<sequence length="170" mass="19656">MPQNKYTSLAAELNELGIDKKITALIEENDKLGETYVLAHAIKEFPNPQMGTKDTLAVDLNFYRLNTKDIFFLQSMSVYFFRHLRGANGQTIELSEDFSKQLSKLPTLDQAYDRFCKLLAGQPLTDEFIPSPQGFEDKVEKNNQRLFEKKFKRSKTMKEKGAARIKRPRK</sequence>
<dbReference type="RefSeq" id="WP_089761477.1">
    <property type="nucleotide sequence ID" value="NZ_BKAT01000011.1"/>
</dbReference>
<protein>
    <submittedName>
        <fullName evidence="1">Uncharacterized protein</fullName>
    </submittedName>
</protein>
<dbReference type="EMBL" id="FNRL01000008">
    <property type="protein sequence ID" value="SEA49511.1"/>
    <property type="molecule type" value="Genomic_DNA"/>
</dbReference>
<reference evidence="2" key="1">
    <citation type="submission" date="2016-10" db="EMBL/GenBank/DDBJ databases">
        <authorList>
            <person name="Varghese N."/>
            <person name="Submissions S."/>
        </authorList>
    </citation>
    <scope>NUCLEOTIDE SEQUENCE [LARGE SCALE GENOMIC DNA]</scope>
    <source>
        <strain evidence="2">DSM 23920</strain>
    </source>
</reference>
<gene>
    <name evidence="1" type="ORF">SAMN05660909_02179</name>
</gene>
<dbReference type="AlphaFoldDB" id="A0A1H4BMZ3"/>
<dbReference type="Proteomes" id="UP000199656">
    <property type="component" value="Unassembled WGS sequence"/>
</dbReference>
<name>A0A1H4BMZ3_9BACT</name>
<dbReference type="STRING" id="408074.SAMN05660909_02179"/>
<accession>A0A1H4BMZ3</accession>
<proteinExistence type="predicted"/>
<organism evidence="1 2">
    <name type="scientific">Chitinophaga terrae</name>
    <name type="common">ex Kim and Jung 2007</name>
    <dbReference type="NCBI Taxonomy" id="408074"/>
    <lineage>
        <taxon>Bacteria</taxon>
        <taxon>Pseudomonadati</taxon>
        <taxon>Bacteroidota</taxon>
        <taxon>Chitinophagia</taxon>
        <taxon>Chitinophagales</taxon>
        <taxon>Chitinophagaceae</taxon>
        <taxon>Chitinophaga</taxon>
    </lineage>
</organism>
<evidence type="ECO:0000313" key="1">
    <source>
        <dbReference type="EMBL" id="SEA49511.1"/>
    </source>
</evidence>
<keyword evidence="2" id="KW-1185">Reference proteome</keyword>